<dbReference type="EMBL" id="JAPCKI010000009">
    <property type="protein sequence ID" value="MDD2179052.1"/>
    <property type="molecule type" value="Genomic_DNA"/>
</dbReference>
<evidence type="ECO:0000313" key="1">
    <source>
        <dbReference type="EMBL" id="MDD2179052.1"/>
    </source>
</evidence>
<comment type="caution">
    <text evidence="1">The sequence shown here is derived from an EMBL/GenBank/DDBJ whole genome shotgun (WGS) entry which is preliminary data.</text>
</comment>
<protein>
    <submittedName>
        <fullName evidence="1">Uncharacterized protein</fullName>
    </submittedName>
</protein>
<keyword evidence="2" id="KW-1185">Reference proteome</keyword>
<organism evidence="1 2">
    <name type="scientific">Acidovorax benzenivorans</name>
    <dbReference type="NCBI Taxonomy" id="2987520"/>
    <lineage>
        <taxon>Bacteria</taxon>
        <taxon>Pseudomonadati</taxon>
        <taxon>Pseudomonadota</taxon>
        <taxon>Betaproteobacteria</taxon>
        <taxon>Burkholderiales</taxon>
        <taxon>Comamonadaceae</taxon>
        <taxon>Acidovorax</taxon>
    </lineage>
</organism>
<name>A0ABT5RZC3_9BURK</name>
<evidence type="ECO:0000313" key="2">
    <source>
        <dbReference type="Proteomes" id="UP001148932"/>
    </source>
</evidence>
<reference evidence="1" key="1">
    <citation type="submission" date="2022-10" db="EMBL/GenBank/DDBJ databases">
        <title>Description of microaerobic benzene degrading bacteria.</title>
        <authorList>
            <person name="Bedics A."/>
            <person name="Tancsics A."/>
            <person name="Banerjee S."/>
        </authorList>
    </citation>
    <scope>NUCLEOTIDE SEQUENCE</scope>
    <source>
        <strain evidence="1">D2M1</strain>
    </source>
</reference>
<sequence length="90" mass="10517">MRSKPTWTQENLEQTLWAKEFKKEAPVSYPTAIRYALENKLEVIIDHTTETGEPQWVIRLLDDPSFWMDAVPTKAAALQLSREMGWKVVR</sequence>
<dbReference type="Proteomes" id="UP001148932">
    <property type="component" value="Unassembled WGS sequence"/>
</dbReference>
<proteinExistence type="predicted"/>
<gene>
    <name evidence="1" type="ORF">OIN59_16565</name>
</gene>
<accession>A0ABT5RZC3</accession>
<dbReference type="RefSeq" id="WP_274112168.1">
    <property type="nucleotide sequence ID" value="NZ_JAPCKI010000009.1"/>
</dbReference>